<gene>
    <name evidence="7" type="primary">sppA_1</name>
    <name evidence="7" type="ORF">LAL4801_02890</name>
</gene>
<proteinExistence type="inferred from homology"/>
<dbReference type="InterPro" id="IPR029045">
    <property type="entry name" value="ClpP/crotonase-like_dom_sf"/>
</dbReference>
<dbReference type="Gene3D" id="3.90.226.10">
    <property type="entry name" value="2-enoyl-CoA Hydratase, Chain A, domain 1"/>
    <property type="match status" value="1"/>
</dbReference>
<accession>A0A0M6Y596</accession>
<evidence type="ECO:0000256" key="2">
    <source>
        <dbReference type="ARBA" id="ARBA00022670"/>
    </source>
</evidence>
<name>A0A0M6Y596_9HYPH</name>
<evidence type="ECO:0000313" key="8">
    <source>
        <dbReference type="Proteomes" id="UP000048926"/>
    </source>
</evidence>
<dbReference type="Proteomes" id="UP000048926">
    <property type="component" value="Unassembled WGS sequence"/>
</dbReference>
<dbReference type="InterPro" id="IPR002142">
    <property type="entry name" value="Peptidase_S49"/>
</dbReference>
<dbReference type="EMBL" id="CXST01000002">
    <property type="protein sequence ID" value="CTQ44447.1"/>
    <property type="molecule type" value="Genomic_DNA"/>
</dbReference>
<evidence type="ECO:0000259" key="6">
    <source>
        <dbReference type="Pfam" id="PF01343"/>
    </source>
</evidence>
<sequence length="328" mass="35433">MSVDVDALVDRRRLRRKVTFWRIATFVVIAAALIGGLIYVSGASELSKRTAHIARIPIEGVILESRKTLQMIEKIGKSDAVKGVVISINSPGGSTTGGEALYEALRKLSEKKPVVAEIRTIGTSAGYMIALASDHIVARYNSITGSIGVLFQFGNISKLMETVGVEMDAVKSAPLKAEPDFYSQTSPEARAMLQKLVDNSYDWFVALVAERRSLDMPRAKELADGRILTGHDAQTEKLIDAIGGEDVAIDWLVSEKGVPKDLPVVTWSANENLEELPFSSRVSREFGKGIGSVLLEPVSEAKGLIPRGLTLDGLVSVWQASDAADNNP</sequence>
<feature type="domain" description="Peptidase S49" evidence="6">
    <location>
        <begin position="107"/>
        <end position="258"/>
    </location>
</feature>
<dbReference type="NCBIfam" id="TIGR00706">
    <property type="entry name" value="SppA_dom"/>
    <property type="match status" value="1"/>
</dbReference>
<keyword evidence="5" id="KW-0472">Membrane</keyword>
<keyword evidence="5" id="KW-1133">Transmembrane helix</keyword>
<dbReference type="EC" id="3.4.21.-" evidence="7"/>
<dbReference type="InterPro" id="IPR004635">
    <property type="entry name" value="Pept_S49_SppA"/>
</dbReference>
<evidence type="ECO:0000313" key="7">
    <source>
        <dbReference type="EMBL" id="CTQ44447.1"/>
    </source>
</evidence>
<keyword evidence="2" id="KW-0645">Protease</keyword>
<evidence type="ECO:0000256" key="1">
    <source>
        <dbReference type="ARBA" id="ARBA00008683"/>
    </source>
</evidence>
<dbReference type="SUPFAM" id="SSF52096">
    <property type="entry name" value="ClpP/crotonase"/>
    <property type="match status" value="1"/>
</dbReference>
<dbReference type="GO" id="GO:0006508">
    <property type="term" value="P:proteolysis"/>
    <property type="evidence" value="ECO:0007669"/>
    <property type="project" value="UniProtKB-KW"/>
</dbReference>
<dbReference type="AlphaFoldDB" id="A0A0M6Y596"/>
<evidence type="ECO:0000256" key="3">
    <source>
        <dbReference type="ARBA" id="ARBA00022801"/>
    </source>
</evidence>
<dbReference type="InterPro" id="IPR047272">
    <property type="entry name" value="S49_SppA_C"/>
</dbReference>
<feature type="transmembrane region" description="Helical" evidence="5">
    <location>
        <begin position="20"/>
        <end position="40"/>
    </location>
</feature>
<dbReference type="RefSeq" id="WP_055657233.1">
    <property type="nucleotide sequence ID" value="NZ_CXST01000002.1"/>
</dbReference>
<organism evidence="7 8">
    <name type="scientific">Roseibium aggregatum</name>
    <dbReference type="NCBI Taxonomy" id="187304"/>
    <lineage>
        <taxon>Bacteria</taxon>
        <taxon>Pseudomonadati</taxon>
        <taxon>Pseudomonadota</taxon>
        <taxon>Alphaproteobacteria</taxon>
        <taxon>Hyphomicrobiales</taxon>
        <taxon>Stappiaceae</taxon>
        <taxon>Roseibium</taxon>
    </lineage>
</organism>
<dbReference type="PANTHER" id="PTHR42987">
    <property type="entry name" value="PEPTIDASE S49"/>
    <property type="match status" value="1"/>
</dbReference>
<dbReference type="PANTHER" id="PTHR42987:SF6">
    <property type="entry name" value="PROTEINASE IV"/>
    <property type="match status" value="1"/>
</dbReference>
<evidence type="ECO:0000256" key="4">
    <source>
        <dbReference type="ARBA" id="ARBA00022825"/>
    </source>
</evidence>
<keyword evidence="5" id="KW-0812">Transmembrane</keyword>
<dbReference type="Pfam" id="PF01343">
    <property type="entry name" value="Peptidase_S49"/>
    <property type="match status" value="1"/>
</dbReference>
<dbReference type="CDD" id="cd07023">
    <property type="entry name" value="S49_Sppa_N_C"/>
    <property type="match status" value="1"/>
</dbReference>
<dbReference type="STRING" id="187304.B0E33_08825"/>
<keyword evidence="3 7" id="KW-0378">Hydrolase</keyword>
<evidence type="ECO:0000256" key="5">
    <source>
        <dbReference type="SAM" id="Phobius"/>
    </source>
</evidence>
<reference evidence="8" key="1">
    <citation type="submission" date="2015-07" db="EMBL/GenBank/DDBJ databases">
        <authorList>
            <person name="Rodrigo-Torres Lidia"/>
            <person name="Arahal R.David."/>
        </authorList>
    </citation>
    <scope>NUCLEOTIDE SEQUENCE [LARGE SCALE GENOMIC DNA]</scope>
    <source>
        <strain evidence="8">CECT 4801</strain>
    </source>
</reference>
<dbReference type="OrthoDB" id="9764363at2"/>
<keyword evidence="8" id="KW-1185">Reference proteome</keyword>
<protein>
    <submittedName>
        <fullName evidence="7">Putative signal peptide peptidase SppA</fullName>
        <ecNumber evidence="7">3.4.21.-</ecNumber>
    </submittedName>
</protein>
<dbReference type="GO" id="GO:0008236">
    <property type="term" value="F:serine-type peptidase activity"/>
    <property type="evidence" value="ECO:0007669"/>
    <property type="project" value="UniProtKB-KW"/>
</dbReference>
<comment type="similarity">
    <text evidence="1">Belongs to the peptidase S49 family.</text>
</comment>
<keyword evidence="4" id="KW-0720">Serine protease</keyword>